<keyword evidence="2" id="KW-0479">Metal-binding</keyword>
<keyword evidence="2" id="KW-0460">Magnesium</keyword>
<proteinExistence type="inferred from homology"/>
<comment type="caution">
    <text evidence="4">The sequence shown here is derived from an EMBL/GenBank/DDBJ whole genome shotgun (WGS) entry which is preliminary data.</text>
</comment>
<keyword evidence="3" id="KW-0175">Coiled coil</keyword>
<dbReference type="InterPro" id="IPR008949">
    <property type="entry name" value="Isoprenoid_synthase_dom_sf"/>
</dbReference>
<dbReference type="Proteomes" id="UP000578449">
    <property type="component" value="Unassembled WGS sequence"/>
</dbReference>
<dbReference type="AlphaFoldDB" id="A0A840P7N1"/>
<dbReference type="InterPro" id="IPR034686">
    <property type="entry name" value="Terpene_cyclase-like_2"/>
</dbReference>
<evidence type="ECO:0000256" key="1">
    <source>
        <dbReference type="ARBA" id="ARBA00023239"/>
    </source>
</evidence>
<accession>A0A840P7N1</accession>
<comment type="similarity">
    <text evidence="2">Belongs to the terpene synthase family.</text>
</comment>
<evidence type="ECO:0000256" key="3">
    <source>
        <dbReference type="SAM" id="Coils"/>
    </source>
</evidence>
<evidence type="ECO:0000313" key="5">
    <source>
        <dbReference type="Proteomes" id="UP000578449"/>
    </source>
</evidence>
<dbReference type="SFLD" id="SFLDG01020">
    <property type="entry name" value="Terpene_Cyclase_Like_2"/>
    <property type="match status" value="1"/>
</dbReference>
<sequence length="341" mass="38522">MPADVKFEIPLPLRLNEGWREAAERNLDWLARRHLISEGTAGLYNLFKSERLVGYTFPYASPHGLDMANRIVSVCTLLDDQFDGPAGRDPVSARAISASFERLLEDADGAEDGEAAGRSPLHQAFAEMWRDSCAGKSAAWRARASESWRRYFGSLVHESGNRRRGEFLPLDCYLEQRLVTGAMQQFTDACEVAGEFEVPWVAFNIPHVRIMRTLTADFVNLANDLASLEKELAAGETDNLVMVIRNERNCTLEEAIEHAYHFVAGKVERFVELREEVPEVVAALELPEEDVAVLYRYLDALAAWIVGYERWQRETFRYRKADAVDRATGAGYRLDDLLSVS</sequence>
<reference evidence="4 5" key="1">
    <citation type="submission" date="2020-08" db="EMBL/GenBank/DDBJ databases">
        <title>Genomic Encyclopedia of Type Strains, Phase IV (KMG-IV): sequencing the most valuable type-strain genomes for metagenomic binning, comparative biology and taxonomic classification.</title>
        <authorList>
            <person name="Goeker M."/>
        </authorList>
    </citation>
    <scope>NUCLEOTIDE SEQUENCE [LARGE SCALE GENOMIC DNA]</scope>
    <source>
        <strain evidence="4 5">DSM 45615</strain>
    </source>
</reference>
<dbReference type="PANTHER" id="PTHR35201:SF4">
    <property type="entry name" value="BETA-PINACENE SYNTHASE-RELATED"/>
    <property type="match status" value="1"/>
</dbReference>
<dbReference type="PANTHER" id="PTHR35201">
    <property type="entry name" value="TERPENE SYNTHASE"/>
    <property type="match status" value="1"/>
</dbReference>
<evidence type="ECO:0000256" key="2">
    <source>
        <dbReference type="RuleBase" id="RU366034"/>
    </source>
</evidence>
<dbReference type="GO" id="GO:0046872">
    <property type="term" value="F:metal ion binding"/>
    <property type="evidence" value="ECO:0007669"/>
    <property type="project" value="UniProtKB-KW"/>
</dbReference>
<dbReference type="Pfam" id="PF19086">
    <property type="entry name" value="Terpene_syn_C_2"/>
    <property type="match status" value="1"/>
</dbReference>
<dbReference type="SFLD" id="SFLDS00005">
    <property type="entry name" value="Isoprenoid_Synthase_Type_I"/>
    <property type="match status" value="1"/>
</dbReference>
<dbReference type="GO" id="GO:0010333">
    <property type="term" value="F:terpene synthase activity"/>
    <property type="evidence" value="ECO:0007669"/>
    <property type="project" value="InterPro"/>
</dbReference>
<dbReference type="SUPFAM" id="SSF48576">
    <property type="entry name" value="Terpenoid synthases"/>
    <property type="match status" value="1"/>
</dbReference>
<feature type="coiled-coil region" evidence="3">
    <location>
        <begin position="211"/>
        <end position="238"/>
    </location>
</feature>
<keyword evidence="1 2" id="KW-0456">Lyase</keyword>
<organism evidence="4 5">
    <name type="scientific">Thermocatellispora tengchongensis</name>
    <dbReference type="NCBI Taxonomy" id="1073253"/>
    <lineage>
        <taxon>Bacteria</taxon>
        <taxon>Bacillati</taxon>
        <taxon>Actinomycetota</taxon>
        <taxon>Actinomycetes</taxon>
        <taxon>Streptosporangiales</taxon>
        <taxon>Streptosporangiaceae</taxon>
        <taxon>Thermocatellispora</taxon>
    </lineage>
</organism>
<evidence type="ECO:0000313" key="4">
    <source>
        <dbReference type="EMBL" id="MBB5135312.1"/>
    </source>
</evidence>
<protein>
    <recommendedName>
        <fullName evidence="2">Terpene synthase</fullName>
        <ecNumber evidence="2">4.2.3.-</ecNumber>
    </recommendedName>
</protein>
<dbReference type="RefSeq" id="WP_185052244.1">
    <property type="nucleotide sequence ID" value="NZ_BAABIX010000015.1"/>
</dbReference>
<comment type="cofactor">
    <cofactor evidence="2">
        <name>Mg(2+)</name>
        <dbReference type="ChEBI" id="CHEBI:18420"/>
    </cofactor>
</comment>
<dbReference type="Gene3D" id="1.10.600.10">
    <property type="entry name" value="Farnesyl Diphosphate Synthase"/>
    <property type="match status" value="1"/>
</dbReference>
<dbReference type="EMBL" id="JACHGN010000010">
    <property type="protein sequence ID" value="MBB5135312.1"/>
    <property type="molecule type" value="Genomic_DNA"/>
</dbReference>
<dbReference type="EC" id="4.2.3.-" evidence="2"/>
<name>A0A840P7N1_9ACTN</name>
<gene>
    <name evidence="4" type="ORF">HNP84_005048</name>
</gene>
<keyword evidence="5" id="KW-1185">Reference proteome</keyword>